<comment type="cofactor">
    <cofactor evidence="3">
        <name>heme b</name>
        <dbReference type="ChEBI" id="CHEBI:60344"/>
    </cofactor>
</comment>
<evidence type="ECO:0000256" key="2">
    <source>
        <dbReference type="ARBA" id="ARBA00001913"/>
    </source>
</evidence>
<dbReference type="Gene3D" id="1.10.520.10">
    <property type="match status" value="1"/>
</dbReference>
<keyword evidence="6" id="KW-0349">Heme</keyword>
<name>A0A6A2X8C7_HIBSY</name>
<proteinExistence type="inferred from homology"/>
<dbReference type="SUPFAM" id="SSF48113">
    <property type="entry name" value="Heme-dependent peroxidases"/>
    <property type="match status" value="1"/>
</dbReference>
<evidence type="ECO:0000313" key="14">
    <source>
        <dbReference type="EMBL" id="KAE8654659.1"/>
    </source>
</evidence>
<dbReference type="InterPro" id="IPR002016">
    <property type="entry name" value="Haem_peroxidase"/>
</dbReference>
<dbReference type="EC" id="1.11.1.7" evidence="4"/>
<comment type="caution">
    <text evidence="14">The sequence shown here is derived from an EMBL/GenBank/DDBJ whole genome shotgun (WGS) entry which is preliminary data.</text>
</comment>
<evidence type="ECO:0000256" key="5">
    <source>
        <dbReference type="ARBA" id="ARBA00022559"/>
    </source>
</evidence>
<evidence type="ECO:0000256" key="8">
    <source>
        <dbReference type="ARBA" id="ARBA00023002"/>
    </source>
</evidence>
<dbReference type="EMBL" id="VEPZ02001787">
    <property type="protein sequence ID" value="KAE8654659.1"/>
    <property type="molecule type" value="Genomic_DNA"/>
</dbReference>
<evidence type="ECO:0000256" key="3">
    <source>
        <dbReference type="ARBA" id="ARBA00001970"/>
    </source>
</evidence>
<evidence type="ECO:0000313" key="15">
    <source>
        <dbReference type="Proteomes" id="UP000436088"/>
    </source>
</evidence>
<evidence type="ECO:0000256" key="10">
    <source>
        <dbReference type="PIRSR" id="PIRSR600823-2"/>
    </source>
</evidence>
<evidence type="ECO:0000259" key="13">
    <source>
        <dbReference type="PROSITE" id="PS50873"/>
    </source>
</evidence>
<dbReference type="Pfam" id="PF00141">
    <property type="entry name" value="peroxidase"/>
    <property type="match status" value="1"/>
</dbReference>
<feature type="binding site" evidence="10">
    <location>
        <position position="70"/>
    </location>
    <ligand>
        <name>substrate</name>
    </ligand>
</feature>
<keyword evidence="15" id="KW-1185">Reference proteome</keyword>
<comment type="catalytic activity">
    <reaction evidence="1">
        <text>2 a phenolic donor + H2O2 = 2 a phenolic radical donor + 2 H2O</text>
        <dbReference type="Rhea" id="RHEA:56136"/>
        <dbReference type="ChEBI" id="CHEBI:15377"/>
        <dbReference type="ChEBI" id="CHEBI:16240"/>
        <dbReference type="ChEBI" id="CHEBI:139520"/>
        <dbReference type="ChEBI" id="CHEBI:139521"/>
        <dbReference type="EC" id="1.11.1.7"/>
    </reaction>
</comment>
<feature type="region of interest" description="Disordered" evidence="12">
    <location>
        <begin position="1"/>
        <end position="21"/>
    </location>
</feature>
<evidence type="ECO:0000256" key="11">
    <source>
        <dbReference type="RuleBase" id="RU004241"/>
    </source>
</evidence>
<evidence type="ECO:0000256" key="7">
    <source>
        <dbReference type="ARBA" id="ARBA00022723"/>
    </source>
</evidence>
<dbReference type="PANTHER" id="PTHR31517:SF73">
    <property type="entry name" value="PEROXIDASE"/>
    <property type="match status" value="1"/>
</dbReference>
<accession>A0A6A2X8C7</accession>
<evidence type="ECO:0000256" key="4">
    <source>
        <dbReference type="ARBA" id="ARBA00012313"/>
    </source>
</evidence>
<dbReference type="InterPro" id="IPR010255">
    <property type="entry name" value="Haem_peroxidase_sf"/>
</dbReference>
<feature type="domain" description="Plant heme peroxidase family profile" evidence="13">
    <location>
        <begin position="31"/>
        <end position="100"/>
    </location>
</feature>
<dbReference type="GO" id="GO:0006979">
    <property type="term" value="P:response to oxidative stress"/>
    <property type="evidence" value="ECO:0007669"/>
    <property type="project" value="InterPro"/>
</dbReference>
<keyword evidence="8" id="KW-0560">Oxidoreductase</keyword>
<keyword evidence="9" id="KW-0408">Iron</keyword>
<evidence type="ECO:0000256" key="1">
    <source>
        <dbReference type="ARBA" id="ARBA00000189"/>
    </source>
</evidence>
<dbReference type="GO" id="GO:0140825">
    <property type="term" value="F:lactoperoxidase activity"/>
    <property type="evidence" value="ECO:0007669"/>
    <property type="project" value="UniProtKB-EC"/>
</dbReference>
<dbReference type="AlphaFoldDB" id="A0A6A2X8C7"/>
<protein>
    <recommendedName>
        <fullName evidence="4">peroxidase</fullName>
        <ecNumber evidence="4">1.11.1.7</ecNumber>
    </recommendedName>
</protein>
<gene>
    <name evidence="14" type="ORF">F3Y22_tig00117048pilonHSYRG01430</name>
</gene>
<dbReference type="InterPro" id="IPR000823">
    <property type="entry name" value="Peroxidase_pln"/>
</dbReference>
<dbReference type="GO" id="GO:0046872">
    <property type="term" value="F:metal ion binding"/>
    <property type="evidence" value="ECO:0007669"/>
    <property type="project" value="UniProtKB-KW"/>
</dbReference>
<sequence length="119" mass="13270">MLASWNNRAEKNNPDDLSLAGDVFDTDKSKAAVDSVPECRNKTVGPSYAVELGRLDGKISTRASVRHHLPHPDFKLNKLNAMFDSHGLTLTDLVCSMMQGQEILLTYVHPTMLHLKRLL</sequence>
<evidence type="ECO:0000256" key="6">
    <source>
        <dbReference type="ARBA" id="ARBA00022617"/>
    </source>
</evidence>
<organism evidence="14 15">
    <name type="scientific">Hibiscus syriacus</name>
    <name type="common">Rose of Sharon</name>
    <dbReference type="NCBI Taxonomy" id="106335"/>
    <lineage>
        <taxon>Eukaryota</taxon>
        <taxon>Viridiplantae</taxon>
        <taxon>Streptophyta</taxon>
        <taxon>Embryophyta</taxon>
        <taxon>Tracheophyta</taxon>
        <taxon>Spermatophyta</taxon>
        <taxon>Magnoliopsida</taxon>
        <taxon>eudicotyledons</taxon>
        <taxon>Gunneridae</taxon>
        <taxon>Pentapetalae</taxon>
        <taxon>rosids</taxon>
        <taxon>malvids</taxon>
        <taxon>Malvales</taxon>
        <taxon>Malvaceae</taxon>
        <taxon>Malvoideae</taxon>
        <taxon>Hibiscus</taxon>
    </lineage>
</organism>
<evidence type="ECO:0000256" key="9">
    <source>
        <dbReference type="ARBA" id="ARBA00023004"/>
    </source>
</evidence>
<keyword evidence="7" id="KW-0479">Metal-binding</keyword>
<comment type="similarity">
    <text evidence="11">Belongs to the peroxidase family.</text>
</comment>
<dbReference type="PANTHER" id="PTHR31517">
    <property type="match status" value="1"/>
</dbReference>
<comment type="cofactor">
    <cofactor evidence="2">
        <name>Ca(2+)</name>
        <dbReference type="ChEBI" id="CHEBI:29108"/>
    </cofactor>
</comment>
<dbReference type="Proteomes" id="UP000436088">
    <property type="component" value="Unassembled WGS sequence"/>
</dbReference>
<dbReference type="PROSITE" id="PS50873">
    <property type="entry name" value="PEROXIDASE_4"/>
    <property type="match status" value="1"/>
</dbReference>
<keyword evidence="5 14" id="KW-0575">Peroxidase</keyword>
<dbReference type="GO" id="GO:0020037">
    <property type="term" value="F:heme binding"/>
    <property type="evidence" value="ECO:0007669"/>
    <property type="project" value="InterPro"/>
</dbReference>
<reference evidence="14" key="1">
    <citation type="submission" date="2019-09" db="EMBL/GenBank/DDBJ databases">
        <title>Draft genome information of white flower Hibiscus syriacus.</title>
        <authorList>
            <person name="Kim Y.-M."/>
        </authorList>
    </citation>
    <scope>NUCLEOTIDE SEQUENCE [LARGE SCALE GENOMIC DNA]</scope>
    <source>
        <strain evidence="14">YM2019G1</strain>
    </source>
</reference>
<evidence type="ECO:0000256" key="12">
    <source>
        <dbReference type="SAM" id="MobiDB-lite"/>
    </source>
</evidence>
<dbReference type="Gene3D" id="1.10.420.10">
    <property type="entry name" value="Peroxidase, domain 2"/>
    <property type="match status" value="1"/>
</dbReference>